<evidence type="ECO:0000313" key="3">
    <source>
        <dbReference type="Proteomes" id="UP001499878"/>
    </source>
</evidence>
<evidence type="ECO:0000313" key="2">
    <source>
        <dbReference type="EMBL" id="GAA5216826.1"/>
    </source>
</evidence>
<keyword evidence="1" id="KW-1133">Transmembrane helix</keyword>
<organism evidence="2 3">
    <name type="scientific">Streptomyces thinghirensis</name>
    <dbReference type="NCBI Taxonomy" id="551547"/>
    <lineage>
        <taxon>Bacteria</taxon>
        <taxon>Bacillati</taxon>
        <taxon>Actinomycetota</taxon>
        <taxon>Actinomycetes</taxon>
        <taxon>Kitasatosporales</taxon>
        <taxon>Streptomycetaceae</taxon>
        <taxon>Streptomyces</taxon>
    </lineage>
</organism>
<reference evidence="3" key="1">
    <citation type="journal article" date="2019" name="Int. J. Syst. Evol. Microbiol.">
        <title>The Global Catalogue of Microorganisms (GCM) 10K type strain sequencing project: providing services to taxonomists for standard genome sequencing and annotation.</title>
        <authorList>
            <consortium name="The Broad Institute Genomics Platform"/>
            <consortium name="The Broad Institute Genome Sequencing Center for Infectious Disease"/>
            <person name="Wu L."/>
            <person name="Ma J."/>
        </authorList>
    </citation>
    <scope>NUCLEOTIDE SEQUENCE [LARGE SCALE GENOMIC DNA]</scope>
    <source>
        <strain evidence="3">JCM 18306</strain>
    </source>
</reference>
<evidence type="ECO:0008006" key="4">
    <source>
        <dbReference type="Google" id="ProtNLM"/>
    </source>
</evidence>
<gene>
    <name evidence="2" type="ORF">GCM10023323_71410</name>
</gene>
<evidence type="ECO:0000256" key="1">
    <source>
        <dbReference type="SAM" id="Phobius"/>
    </source>
</evidence>
<feature type="transmembrane region" description="Helical" evidence="1">
    <location>
        <begin position="38"/>
        <end position="58"/>
    </location>
</feature>
<name>A0ABP9TGJ2_9ACTN</name>
<keyword evidence="1" id="KW-0472">Membrane</keyword>
<sequence>MKRRMIAKAVRVSAALGIGMAVAVGAVAWAVYGTHEWWAFSAVLGAALASLVFVVRLAEINRQTR</sequence>
<feature type="transmembrane region" description="Helical" evidence="1">
    <location>
        <begin position="12"/>
        <end position="32"/>
    </location>
</feature>
<dbReference type="EMBL" id="BAABJR010000028">
    <property type="protein sequence ID" value="GAA5216826.1"/>
    <property type="molecule type" value="Genomic_DNA"/>
</dbReference>
<proteinExistence type="predicted"/>
<dbReference type="Proteomes" id="UP001499878">
    <property type="component" value="Unassembled WGS sequence"/>
</dbReference>
<protein>
    <recommendedName>
        <fullName evidence="4">Secreted protein</fullName>
    </recommendedName>
</protein>
<keyword evidence="3" id="KW-1185">Reference proteome</keyword>
<accession>A0ABP9TGJ2</accession>
<keyword evidence="1" id="KW-0812">Transmembrane</keyword>
<dbReference type="RefSeq" id="WP_345637746.1">
    <property type="nucleotide sequence ID" value="NZ_BAABJR010000028.1"/>
</dbReference>
<comment type="caution">
    <text evidence="2">The sequence shown here is derived from an EMBL/GenBank/DDBJ whole genome shotgun (WGS) entry which is preliminary data.</text>
</comment>